<protein>
    <recommendedName>
        <fullName evidence="5">Serine-threonine protein kinase 19</fullName>
    </recommendedName>
</protein>
<dbReference type="EMBL" id="CP138590">
    <property type="protein sequence ID" value="WPH03701.1"/>
    <property type="molecule type" value="Genomic_DNA"/>
</dbReference>
<dbReference type="PANTHER" id="PTHR15243:SF0">
    <property type="entry name" value="SERINE_THREONINE-PROTEIN KINASE 19"/>
    <property type="match status" value="1"/>
</dbReference>
<organism evidence="3 4">
    <name type="scientific">Acrodontium crateriforme</name>
    <dbReference type="NCBI Taxonomy" id="150365"/>
    <lineage>
        <taxon>Eukaryota</taxon>
        <taxon>Fungi</taxon>
        <taxon>Dikarya</taxon>
        <taxon>Ascomycota</taxon>
        <taxon>Pezizomycotina</taxon>
        <taxon>Dothideomycetes</taxon>
        <taxon>Dothideomycetidae</taxon>
        <taxon>Mycosphaerellales</taxon>
        <taxon>Teratosphaeriaceae</taxon>
        <taxon>Acrodontium</taxon>
    </lineage>
</organism>
<gene>
    <name evidence="3" type="ORF">R9X50_00658400</name>
</gene>
<evidence type="ECO:0000313" key="4">
    <source>
        <dbReference type="Proteomes" id="UP001303373"/>
    </source>
</evidence>
<dbReference type="InterPro" id="IPR018865">
    <property type="entry name" value="STK19-like"/>
</dbReference>
<dbReference type="Proteomes" id="UP001303373">
    <property type="component" value="Chromosome 11"/>
</dbReference>
<dbReference type="AlphaFoldDB" id="A0AAQ3MBV3"/>
<dbReference type="PANTHER" id="PTHR15243">
    <property type="entry name" value="SERINE/THREONINE-PROTEIN KINASE 19"/>
    <property type="match status" value="1"/>
</dbReference>
<sequence>MPKAAKFPFPIRKTASSRSVEARKSQPLFSKPAIHSDRLPDPGLTPPVLDPDAPQHLPSLIKYILQNTFDDVPDRSAGMGSERISEILRFRDGLPPIVSLAHVFALSQSATQTEREMARLVAAGTVRKIVIPGRGKSGGLVGEGLVLVDDWIARVKGAAGLTHETGEKYIALLHAKRGEFSTTTSSFTTDEVRELVTHGFLTSPTSLSSSSQPSSLLAPKSAASSLATAGSTFTTGTLAAIGGSNAITASGGSGSTLLASARPSNNISYNTMTFSLPNTGAYLKLQTTARAHLHFLLRQISPAHREASNDLLREKWNGNTIAPGDAAANAKKARGESSAVLPGRTKRWREFWGTRYEWVLAEAVGSGGVECFDTGAVGLGVRAR</sequence>
<keyword evidence="4" id="KW-1185">Reference proteome</keyword>
<evidence type="ECO:0000256" key="2">
    <source>
        <dbReference type="SAM" id="MobiDB-lite"/>
    </source>
</evidence>
<feature type="region of interest" description="Disordered" evidence="2">
    <location>
        <begin position="1"/>
        <end position="46"/>
    </location>
</feature>
<accession>A0AAQ3MBV3</accession>
<name>A0AAQ3MBV3_9PEZI</name>
<proteinExistence type="inferred from homology"/>
<evidence type="ECO:0000256" key="1">
    <source>
        <dbReference type="ARBA" id="ARBA00093458"/>
    </source>
</evidence>
<dbReference type="GO" id="GO:0046579">
    <property type="term" value="P:positive regulation of Ras protein signal transduction"/>
    <property type="evidence" value="ECO:0007669"/>
    <property type="project" value="TreeGrafter"/>
</dbReference>
<dbReference type="Pfam" id="PF10494">
    <property type="entry name" value="Stk19"/>
    <property type="match status" value="1"/>
</dbReference>
<comment type="similarity">
    <text evidence="1">Belongs to the STK19 family.</text>
</comment>
<evidence type="ECO:0000313" key="3">
    <source>
        <dbReference type="EMBL" id="WPH03701.1"/>
    </source>
</evidence>
<evidence type="ECO:0008006" key="5">
    <source>
        <dbReference type="Google" id="ProtNLM"/>
    </source>
</evidence>
<reference evidence="3 4" key="1">
    <citation type="submission" date="2023-11" db="EMBL/GenBank/DDBJ databases">
        <title>An acidophilic fungus is an integral part of prey digestion in a carnivorous sundew plant.</title>
        <authorList>
            <person name="Tsai I.J."/>
        </authorList>
    </citation>
    <scope>NUCLEOTIDE SEQUENCE [LARGE SCALE GENOMIC DNA]</scope>
    <source>
        <strain evidence="3">169a</strain>
    </source>
</reference>